<proteinExistence type="predicted"/>
<dbReference type="Proteomes" id="UP000183947">
    <property type="component" value="Unassembled WGS sequence"/>
</dbReference>
<evidence type="ECO:0000313" key="4">
    <source>
        <dbReference type="Proteomes" id="UP000183947"/>
    </source>
</evidence>
<dbReference type="OrthoDB" id="9860378at2"/>
<dbReference type="RefSeq" id="WP_073288672.1">
    <property type="nucleotide sequence ID" value="NZ_FRAS01000034.1"/>
</dbReference>
<feature type="region of interest" description="Disordered" evidence="1">
    <location>
        <begin position="92"/>
        <end position="115"/>
    </location>
</feature>
<feature type="transmembrane region" description="Helical" evidence="2">
    <location>
        <begin position="47"/>
        <end position="67"/>
    </location>
</feature>
<keyword evidence="2" id="KW-1133">Transmembrane helix</keyword>
<sequence length="115" mass="12576">MRSFKSIERPAQVLGMNLPDLGLVVGLFLAAVLAIGVAGLVATVPRFLYLLILVTLVVLLYGLRYLAKHRPPGFLLSWLSFHRRQPRRIALGRPRSGQAAAGSAALPTPHEHSHH</sequence>
<name>A0A1M7G1C9_9BACT</name>
<gene>
    <name evidence="3" type="ORF">SAMN02746009_03936</name>
</gene>
<organism evidence="3 4">
    <name type="scientific">Hymenobacter psychrotolerans DSM 18569</name>
    <dbReference type="NCBI Taxonomy" id="1121959"/>
    <lineage>
        <taxon>Bacteria</taxon>
        <taxon>Pseudomonadati</taxon>
        <taxon>Bacteroidota</taxon>
        <taxon>Cytophagia</taxon>
        <taxon>Cytophagales</taxon>
        <taxon>Hymenobacteraceae</taxon>
        <taxon>Hymenobacter</taxon>
    </lineage>
</organism>
<dbReference type="AlphaFoldDB" id="A0A1M7G1C9"/>
<reference evidence="4" key="1">
    <citation type="submission" date="2016-11" db="EMBL/GenBank/DDBJ databases">
        <authorList>
            <person name="Varghese N."/>
            <person name="Submissions S."/>
        </authorList>
    </citation>
    <scope>NUCLEOTIDE SEQUENCE [LARGE SCALE GENOMIC DNA]</scope>
    <source>
        <strain evidence="4">DSM 18569</strain>
    </source>
</reference>
<evidence type="ECO:0000313" key="3">
    <source>
        <dbReference type="EMBL" id="SHM09878.1"/>
    </source>
</evidence>
<dbReference type="EMBL" id="FRAS01000034">
    <property type="protein sequence ID" value="SHM09878.1"/>
    <property type="molecule type" value="Genomic_DNA"/>
</dbReference>
<keyword evidence="4" id="KW-1185">Reference proteome</keyword>
<keyword evidence="2" id="KW-0472">Membrane</keyword>
<feature type="transmembrane region" description="Helical" evidence="2">
    <location>
        <begin position="21"/>
        <end position="41"/>
    </location>
</feature>
<accession>A0A1M7G1C9</accession>
<evidence type="ECO:0000256" key="2">
    <source>
        <dbReference type="SAM" id="Phobius"/>
    </source>
</evidence>
<evidence type="ECO:0000256" key="1">
    <source>
        <dbReference type="SAM" id="MobiDB-lite"/>
    </source>
</evidence>
<dbReference type="STRING" id="1121959.SAMN02746009_03936"/>
<protein>
    <submittedName>
        <fullName evidence="3">Uncharacterized protein</fullName>
    </submittedName>
</protein>
<keyword evidence="2" id="KW-0812">Transmembrane</keyword>